<dbReference type="Proteomes" id="UP000036403">
    <property type="component" value="Unassembled WGS sequence"/>
</dbReference>
<organism evidence="2 3">
    <name type="scientific">Lasius niger</name>
    <name type="common">Black garden ant</name>
    <dbReference type="NCBI Taxonomy" id="67767"/>
    <lineage>
        <taxon>Eukaryota</taxon>
        <taxon>Metazoa</taxon>
        <taxon>Ecdysozoa</taxon>
        <taxon>Arthropoda</taxon>
        <taxon>Hexapoda</taxon>
        <taxon>Insecta</taxon>
        <taxon>Pterygota</taxon>
        <taxon>Neoptera</taxon>
        <taxon>Endopterygota</taxon>
        <taxon>Hymenoptera</taxon>
        <taxon>Apocrita</taxon>
        <taxon>Aculeata</taxon>
        <taxon>Formicoidea</taxon>
        <taxon>Formicidae</taxon>
        <taxon>Formicinae</taxon>
        <taxon>Lasius</taxon>
        <taxon>Lasius</taxon>
    </lineage>
</organism>
<keyword evidence="3" id="KW-1185">Reference proteome</keyword>
<gene>
    <name evidence="2" type="ORF">RF55_11181</name>
</gene>
<dbReference type="PaxDb" id="67767-A0A0J7N969"/>
<comment type="caution">
    <text evidence="2">The sequence shown here is derived from an EMBL/GenBank/DDBJ whole genome shotgun (WGS) entry which is preliminary data.</text>
</comment>
<reference evidence="2 3" key="1">
    <citation type="submission" date="2015-04" db="EMBL/GenBank/DDBJ databases">
        <title>Lasius niger genome sequencing.</title>
        <authorList>
            <person name="Konorov E.A."/>
            <person name="Nikitin M.A."/>
            <person name="Kirill M.V."/>
            <person name="Chang P."/>
        </authorList>
    </citation>
    <scope>NUCLEOTIDE SEQUENCE [LARGE SCALE GENOMIC DNA]</scope>
    <source>
        <tissue evidence="2">Whole</tissue>
    </source>
</reference>
<feature type="region of interest" description="Disordered" evidence="1">
    <location>
        <begin position="1"/>
        <end position="132"/>
    </location>
</feature>
<dbReference type="AlphaFoldDB" id="A0A0J7N969"/>
<feature type="compositionally biased region" description="Polar residues" evidence="1">
    <location>
        <begin position="1"/>
        <end position="13"/>
    </location>
</feature>
<evidence type="ECO:0000256" key="1">
    <source>
        <dbReference type="SAM" id="MobiDB-lite"/>
    </source>
</evidence>
<proteinExistence type="predicted"/>
<accession>A0A0J7N969</accession>
<feature type="compositionally biased region" description="Basic and acidic residues" evidence="1">
    <location>
        <begin position="63"/>
        <end position="73"/>
    </location>
</feature>
<evidence type="ECO:0000313" key="2">
    <source>
        <dbReference type="EMBL" id="KMQ89205.1"/>
    </source>
</evidence>
<feature type="compositionally biased region" description="Low complexity" evidence="1">
    <location>
        <begin position="74"/>
        <end position="88"/>
    </location>
</feature>
<name>A0A0J7N969_LASNI</name>
<dbReference type="EMBL" id="LBMM01008026">
    <property type="protein sequence ID" value="KMQ89205.1"/>
    <property type="molecule type" value="Genomic_DNA"/>
</dbReference>
<protein>
    <submittedName>
        <fullName evidence="2">Rni-like protein</fullName>
    </submittedName>
</protein>
<evidence type="ECO:0000313" key="3">
    <source>
        <dbReference type="Proteomes" id="UP000036403"/>
    </source>
</evidence>
<sequence length="132" mass="14177">MSILDKNSNNLSEVLQGVATLGGERPKENRPNSLGMKPDKAQPQAGKTLRYSGAARRRYKKQKQLEGKGEVEKPAPTFTTASATTPRTGELASTGSSKRHRSEQSTPSPSGALQMGKRSLPIKGSLPRQHPA</sequence>